<dbReference type="EMBL" id="JARAKH010000018">
    <property type="protein sequence ID" value="KAK8395271.1"/>
    <property type="molecule type" value="Genomic_DNA"/>
</dbReference>
<keyword evidence="2" id="KW-1185">Reference proteome</keyword>
<sequence length="98" mass="10811">MGTAEAQWSGRECQVEVGGRSVVEEGEEGAKFRGRDRNLSMIKLSHLAKLRELCHDDCNVHHVRALLGVVVRRAWLGLALPGLARVTVQRSPDGLLEI</sequence>
<dbReference type="AlphaFoldDB" id="A0AAW0U8N6"/>
<organism evidence="1 2">
    <name type="scientific">Scylla paramamosain</name>
    <name type="common">Mud crab</name>
    <dbReference type="NCBI Taxonomy" id="85552"/>
    <lineage>
        <taxon>Eukaryota</taxon>
        <taxon>Metazoa</taxon>
        <taxon>Ecdysozoa</taxon>
        <taxon>Arthropoda</taxon>
        <taxon>Crustacea</taxon>
        <taxon>Multicrustacea</taxon>
        <taxon>Malacostraca</taxon>
        <taxon>Eumalacostraca</taxon>
        <taxon>Eucarida</taxon>
        <taxon>Decapoda</taxon>
        <taxon>Pleocyemata</taxon>
        <taxon>Brachyura</taxon>
        <taxon>Eubrachyura</taxon>
        <taxon>Portunoidea</taxon>
        <taxon>Portunidae</taxon>
        <taxon>Portuninae</taxon>
        <taxon>Scylla</taxon>
    </lineage>
</organism>
<name>A0AAW0U8N6_SCYPA</name>
<evidence type="ECO:0000313" key="1">
    <source>
        <dbReference type="EMBL" id="KAK8395271.1"/>
    </source>
</evidence>
<accession>A0AAW0U8N6</accession>
<reference evidence="1 2" key="1">
    <citation type="submission" date="2023-03" db="EMBL/GenBank/DDBJ databases">
        <title>High-quality genome of Scylla paramamosain provides insights in environmental adaptation.</title>
        <authorList>
            <person name="Zhang L."/>
        </authorList>
    </citation>
    <scope>NUCLEOTIDE SEQUENCE [LARGE SCALE GENOMIC DNA]</scope>
    <source>
        <strain evidence="1">LZ_2023a</strain>
        <tissue evidence="1">Muscle</tissue>
    </source>
</reference>
<gene>
    <name evidence="1" type="ORF">O3P69_006169</name>
</gene>
<proteinExistence type="predicted"/>
<comment type="caution">
    <text evidence="1">The sequence shown here is derived from an EMBL/GenBank/DDBJ whole genome shotgun (WGS) entry which is preliminary data.</text>
</comment>
<protein>
    <submittedName>
        <fullName evidence="1">Uncharacterized protein</fullName>
    </submittedName>
</protein>
<evidence type="ECO:0000313" key="2">
    <source>
        <dbReference type="Proteomes" id="UP001487740"/>
    </source>
</evidence>
<dbReference type="Proteomes" id="UP001487740">
    <property type="component" value="Unassembled WGS sequence"/>
</dbReference>